<dbReference type="Pfam" id="PF03466">
    <property type="entry name" value="LysR_substrate"/>
    <property type="match status" value="1"/>
</dbReference>
<gene>
    <name evidence="6" type="primary">gcvA_1</name>
    <name evidence="6" type="ORF">TRIHO_04170</name>
</gene>
<dbReference type="InterPro" id="IPR005119">
    <property type="entry name" value="LysR_subst-bd"/>
</dbReference>
<dbReference type="PRINTS" id="PR00039">
    <property type="entry name" value="HTHLYSR"/>
</dbReference>
<keyword evidence="3" id="KW-0238">DNA-binding</keyword>
<comment type="similarity">
    <text evidence="1">Belongs to the LysR transcriptional regulatory family.</text>
</comment>
<evidence type="ECO:0000256" key="1">
    <source>
        <dbReference type="ARBA" id="ARBA00009437"/>
    </source>
</evidence>
<dbReference type="OrthoDB" id="9813056at2"/>
<dbReference type="GO" id="GO:0006351">
    <property type="term" value="P:DNA-templated transcription"/>
    <property type="evidence" value="ECO:0007669"/>
    <property type="project" value="TreeGrafter"/>
</dbReference>
<dbReference type="PATRIC" id="fig|1768241.3.peg.422"/>
<dbReference type="FunFam" id="1.10.10.10:FF:000038">
    <property type="entry name" value="Glycine cleavage system transcriptional activator"/>
    <property type="match status" value="1"/>
</dbReference>
<evidence type="ECO:0000259" key="5">
    <source>
        <dbReference type="PROSITE" id="PS50931"/>
    </source>
</evidence>
<dbReference type="Pfam" id="PF00126">
    <property type="entry name" value="HTH_1"/>
    <property type="match status" value="1"/>
</dbReference>
<sequence>MRLPHVTWLRAFEAAARHSSFSDAAAELNLTPAAVSQQIRLLEQHLGTQLFRRLPRGVALTDMGQAYALPVRKSFAEMQDATEGLFTVRRKRKIRIRASISYATLVLAPRLKSFHDLYPDIEIALSTAVWSDRMDHETIDIDIRYGTGHWAEDEIWKLGEEVATLVCHPDHLASFGAAPRIQEVLAAGVVPVFGSEIEWRRLSDLFELDCPEPLVWMKADSSLIALQTIAAGFGTALIHKSFSQTFLERGDLVSPFEYRLPIREAYYLVVRDDAEGRNEIEAFRSWLMNETSP</sequence>
<name>A0A132C1L8_9RHOB</name>
<keyword evidence="4" id="KW-0804">Transcription</keyword>
<organism evidence="6 7">
    <name type="scientific">Tritonibacter horizontis</name>
    <dbReference type="NCBI Taxonomy" id="1768241"/>
    <lineage>
        <taxon>Bacteria</taxon>
        <taxon>Pseudomonadati</taxon>
        <taxon>Pseudomonadota</taxon>
        <taxon>Alphaproteobacteria</taxon>
        <taxon>Rhodobacterales</taxon>
        <taxon>Paracoccaceae</taxon>
        <taxon>Tritonibacter</taxon>
    </lineage>
</organism>
<dbReference type="GO" id="GO:0043565">
    <property type="term" value="F:sequence-specific DNA binding"/>
    <property type="evidence" value="ECO:0007669"/>
    <property type="project" value="TreeGrafter"/>
</dbReference>
<dbReference type="Gene3D" id="1.10.10.10">
    <property type="entry name" value="Winged helix-like DNA-binding domain superfamily/Winged helix DNA-binding domain"/>
    <property type="match status" value="1"/>
</dbReference>
<reference evidence="6 7" key="1">
    <citation type="submission" date="2015-12" db="EMBL/GenBank/DDBJ databases">
        <title>Genome sequence of the marine Rhodobacteraceae strain O3.65, Candidatus Tritonibacter horizontis.</title>
        <authorList>
            <person name="Poehlein A."/>
            <person name="Giebel H.A."/>
            <person name="Voget S."/>
            <person name="Brinkhoff T."/>
        </authorList>
    </citation>
    <scope>NUCLEOTIDE SEQUENCE [LARGE SCALE GENOMIC DNA]</scope>
    <source>
        <strain evidence="6 7">O3.65</strain>
    </source>
</reference>
<dbReference type="PANTHER" id="PTHR30537:SF26">
    <property type="entry name" value="GLYCINE CLEAVAGE SYSTEM TRANSCRIPTIONAL ACTIVATOR"/>
    <property type="match status" value="1"/>
</dbReference>
<dbReference type="InterPro" id="IPR058163">
    <property type="entry name" value="LysR-type_TF_proteobact-type"/>
</dbReference>
<dbReference type="SUPFAM" id="SSF46785">
    <property type="entry name" value="Winged helix' DNA-binding domain"/>
    <property type="match status" value="1"/>
</dbReference>
<dbReference type="Gene3D" id="3.40.190.10">
    <property type="entry name" value="Periplasmic binding protein-like II"/>
    <property type="match status" value="2"/>
</dbReference>
<proteinExistence type="inferred from homology"/>
<evidence type="ECO:0000256" key="4">
    <source>
        <dbReference type="ARBA" id="ARBA00023163"/>
    </source>
</evidence>
<dbReference type="InterPro" id="IPR036388">
    <property type="entry name" value="WH-like_DNA-bd_sf"/>
</dbReference>
<comment type="caution">
    <text evidence="6">The sequence shown here is derived from an EMBL/GenBank/DDBJ whole genome shotgun (WGS) entry which is preliminary data.</text>
</comment>
<dbReference type="SUPFAM" id="SSF53850">
    <property type="entry name" value="Periplasmic binding protein-like II"/>
    <property type="match status" value="1"/>
</dbReference>
<protein>
    <submittedName>
        <fullName evidence="6">Glycine cleavage system transcriptional activator</fullName>
    </submittedName>
</protein>
<evidence type="ECO:0000256" key="2">
    <source>
        <dbReference type="ARBA" id="ARBA00023015"/>
    </source>
</evidence>
<dbReference type="InterPro" id="IPR000847">
    <property type="entry name" value="LysR_HTH_N"/>
</dbReference>
<keyword evidence="2" id="KW-0805">Transcription regulation</keyword>
<dbReference type="GO" id="GO:0003700">
    <property type="term" value="F:DNA-binding transcription factor activity"/>
    <property type="evidence" value="ECO:0007669"/>
    <property type="project" value="InterPro"/>
</dbReference>
<dbReference type="AlphaFoldDB" id="A0A132C1L8"/>
<keyword evidence="7" id="KW-1185">Reference proteome</keyword>
<accession>A0A132C1L8</accession>
<dbReference type="RefSeq" id="WP_068239997.1">
    <property type="nucleotide sequence ID" value="NZ_LPUY01000012.1"/>
</dbReference>
<dbReference type="PANTHER" id="PTHR30537">
    <property type="entry name" value="HTH-TYPE TRANSCRIPTIONAL REGULATOR"/>
    <property type="match status" value="1"/>
</dbReference>
<dbReference type="Proteomes" id="UP000068382">
    <property type="component" value="Unassembled WGS sequence"/>
</dbReference>
<evidence type="ECO:0000256" key="3">
    <source>
        <dbReference type="ARBA" id="ARBA00023125"/>
    </source>
</evidence>
<dbReference type="PROSITE" id="PS50931">
    <property type="entry name" value="HTH_LYSR"/>
    <property type="match status" value="1"/>
</dbReference>
<dbReference type="EMBL" id="LPUY01000012">
    <property type="protein sequence ID" value="KUP94491.1"/>
    <property type="molecule type" value="Genomic_DNA"/>
</dbReference>
<feature type="domain" description="HTH lysR-type" evidence="5">
    <location>
        <begin position="1"/>
        <end position="61"/>
    </location>
</feature>
<evidence type="ECO:0000313" key="7">
    <source>
        <dbReference type="Proteomes" id="UP000068382"/>
    </source>
</evidence>
<evidence type="ECO:0000313" key="6">
    <source>
        <dbReference type="EMBL" id="KUP94491.1"/>
    </source>
</evidence>
<dbReference type="InterPro" id="IPR036390">
    <property type="entry name" value="WH_DNA-bd_sf"/>
</dbReference>